<protein>
    <recommendedName>
        <fullName evidence="3">PE domain-containing protein</fullName>
    </recommendedName>
</protein>
<dbReference type="EMBL" id="JBHUGD010000003">
    <property type="protein sequence ID" value="MFD1946390.1"/>
    <property type="molecule type" value="Genomic_DNA"/>
</dbReference>
<keyword evidence="2" id="KW-1185">Reference proteome</keyword>
<dbReference type="Proteomes" id="UP001597351">
    <property type="component" value="Unassembled WGS sequence"/>
</dbReference>
<name>A0ABW4TKC3_9ACTN</name>
<reference evidence="2" key="1">
    <citation type="journal article" date="2019" name="Int. J. Syst. Evol. Microbiol.">
        <title>The Global Catalogue of Microorganisms (GCM) 10K type strain sequencing project: providing services to taxonomists for standard genome sequencing and annotation.</title>
        <authorList>
            <consortium name="The Broad Institute Genomics Platform"/>
            <consortium name="The Broad Institute Genome Sequencing Center for Infectious Disease"/>
            <person name="Wu L."/>
            <person name="Ma J."/>
        </authorList>
    </citation>
    <scope>NUCLEOTIDE SEQUENCE [LARGE SCALE GENOMIC DNA]</scope>
    <source>
        <strain evidence="2">CGMCC 1.12477</strain>
    </source>
</reference>
<gene>
    <name evidence="1" type="ORF">ACFSDE_06265</name>
</gene>
<organism evidence="1 2">
    <name type="scientific">Nocardioides aestuarii</name>
    <dbReference type="NCBI Taxonomy" id="252231"/>
    <lineage>
        <taxon>Bacteria</taxon>
        <taxon>Bacillati</taxon>
        <taxon>Actinomycetota</taxon>
        <taxon>Actinomycetes</taxon>
        <taxon>Propionibacteriales</taxon>
        <taxon>Nocardioidaceae</taxon>
        <taxon>Nocardioides</taxon>
    </lineage>
</organism>
<accession>A0ABW4TKC3</accession>
<dbReference type="RefSeq" id="WP_343916493.1">
    <property type="nucleotide sequence ID" value="NZ_BAAAJT010000002.1"/>
</dbReference>
<sequence>MGDRLSVDTEVLQEAGESLRLVATEFEHADDNSDRASEAVGNDDLADRVRDFAHNWNDRRGEMLGNIAALATAASESGRAFAELDRDLARLIRGEEV</sequence>
<evidence type="ECO:0000313" key="2">
    <source>
        <dbReference type="Proteomes" id="UP001597351"/>
    </source>
</evidence>
<evidence type="ECO:0008006" key="3">
    <source>
        <dbReference type="Google" id="ProtNLM"/>
    </source>
</evidence>
<comment type="caution">
    <text evidence="1">The sequence shown here is derived from an EMBL/GenBank/DDBJ whole genome shotgun (WGS) entry which is preliminary data.</text>
</comment>
<evidence type="ECO:0000313" key="1">
    <source>
        <dbReference type="EMBL" id="MFD1946390.1"/>
    </source>
</evidence>
<proteinExistence type="predicted"/>